<dbReference type="SUPFAM" id="SSF58104">
    <property type="entry name" value="Methyl-accepting chemotaxis protein (MCP) signaling domain"/>
    <property type="match status" value="1"/>
</dbReference>
<dbReference type="Pfam" id="PF13675">
    <property type="entry name" value="PilJ"/>
    <property type="match status" value="2"/>
</dbReference>
<dbReference type="PROSITE" id="PS50111">
    <property type="entry name" value="CHEMOTAXIS_TRANSDUC_2"/>
    <property type="match status" value="1"/>
</dbReference>
<name>A0A6L5JVX3_RHOTE</name>
<dbReference type="InterPro" id="IPR029095">
    <property type="entry name" value="NarX-like_N"/>
</dbReference>
<dbReference type="CDD" id="cd11386">
    <property type="entry name" value="MCP_signal"/>
    <property type="match status" value="1"/>
</dbReference>
<evidence type="ECO:0000256" key="4">
    <source>
        <dbReference type="ARBA" id="ARBA00023136"/>
    </source>
</evidence>
<evidence type="ECO:0000313" key="12">
    <source>
        <dbReference type="EMBL" id="MQY51513.1"/>
    </source>
</evidence>
<evidence type="ECO:0000313" key="13">
    <source>
        <dbReference type="Proteomes" id="UP000480275"/>
    </source>
</evidence>
<feature type="domain" description="Methyl-accepting transducer" evidence="10">
    <location>
        <begin position="426"/>
        <end position="662"/>
    </location>
</feature>
<feature type="transmembrane region" description="Helical" evidence="9">
    <location>
        <begin position="323"/>
        <end position="344"/>
    </location>
</feature>
<dbReference type="AlphaFoldDB" id="A0A6L5JVX3"/>
<proteinExistence type="inferred from homology"/>
<dbReference type="EMBL" id="WIXJ01000003">
    <property type="protein sequence ID" value="MQY51513.1"/>
    <property type="molecule type" value="Genomic_DNA"/>
</dbReference>
<evidence type="ECO:0000256" key="8">
    <source>
        <dbReference type="SAM" id="Coils"/>
    </source>
</evidence>
<keyword evidence="4 9" id="KW-0472">Membrane</keyword>
<evidence type="ECO:0000256" key="9">
    <source>
        <dbReference type="SAM" id="Phobius"/>
    </source>
</evidence>
<dbReference type="OrthoDB" id="9177152at2"/>
<dbReference type="GO" id="GO:0016020">
    <property type="term" value="C:membrane"/>
    <property type="evidence" value="ECO:0007669"/>
    <property type="project" value="UniProtKB-SubCell"/>
</dbReference>
<feature type="coiled-coil region" evidence="8">
    <location>
        <begin position="348"/>
        <end position="375"/>
    </location>
</feature>
<evidence type="ECO:0000259" key="10">
    <source>
        <dbReference type="PROSITE" id="PS50111"/>
    </source>
</evidence>
<reference evidence="12 13" key="1">
    <citation type="submission" date="2019-10" db="EMBL/GenBank/DDBJ databases">
        <title>Whole-genome sequence of the purple nonsulfur photosynthetic bacterium Rhodocyclus tenuis.</title>
        <authorList>
            <person name="Kyndt J.A."/>
            <person name="Meyer T.E."/>
        </authorList>
    </citation>
    <scope>NUCLEOTIDE SEQUENCE [LARGE SCALE GENOMIC DNA]</scope>
    <source>
        <strain evidence="12 13">DSM 110</strain>
    </source>
</reference>
<dbReference type="InterPro" id="IPR003660">
    <property type="entry name" value="HAMP_dom"/>
</dbReference>
<dbReference type="InterPro" id="IPR004089">
    <property type="entry name" value="MCPsignal_dom"/>
</dbReference>
<comment type="subcellular location">
    <subcellularLocation>
        <location evidence="1">Membrane</location>
        <topology evidence="1">Multi-pass membrane protein</topology>
    </subcellularLocation>
</comment>
<sequence>MATRPAPGATTSGTKPFSGTMVLFGQLPVMQQLKILGGVLLLAMLGIAGIVYHDNREASYGATYIAASGEMRMLSQRLAKASNQALQGDVTAFRQLRDSRDAFAQRLDTLRQGGQINGRTVPRSPESAQEPLQRLAGEWAKTGRNAEQLLDMEKNLVSLGSDVALINSKNLQLLELAEQVAALKLQTGSSPREIAAANEMVMLTQRIAKNANALEVSDIIDPEVAFLLGKDVNTFRDLIAALQKGNAAQHIGASHDADTQQKLTQLESAFKEYQQSVGGILGGMQRLVQAKQAGARIFRDSETLLDATDQLTLAYQGNLAERAAYAAALAVLVLIAIGALGLMAKVYLDDARHNAEEAERSRQASEAANRQTQEAILRLMNELGNLADGDLTVTATVSEEITGAIADSINYAIEELRVLVRRINDAAERVTHTTGIAHQTSGELLAAAQRQALKIQSAGSSALAMAQSMTAVSGEAGLAAHVARQSLTAAGKGTLAVHDSIKGMNEIRGQIQETAKRIKRLGESSQEIGEIVELISDITEQTNVLALNAAIQAASAGEAGRGFTIVAEEVQRLAERSAAATQQIAAIVKTIQTDTHAAVCAMEESTQGVVAGAKRSDAAGQALSEIGEVSRTLADLIENISSATEQQAGSASGVADKMQDILTITEQTTAGTQRTALAVGELATLASELKGSVAGFKIKA</sequence>
<organism evidence="12 13">
    <name type="scientific">Rhodocyclus tenuis</name>
    <name type="common">Rhodospirillum tenue</name>
    <dbReference type="NCBI Taxonomy" id="1066"/>
    <lineage>
        <taxon>Bacteria</taxon>
        <taxon>Pseudomonadati</taxon>
        <taxon>Pseudomonadota</taxon>
        <taxon>Betaproteobacteria</taxon>
        <taxon>Rhodocyclales</taxon>
        <taxon>Rhodocyclaceae</taxon>
        <taxon>Rhodocyclus</taxon>
    </lineage>
</organism>
<accession>A0A6L5JVX3</accession>
<dbReference type="Proteomes" id="UP000480275">
    <property type="component" value="Unassembled WGS sequence"/>
</dbReference>
<dbReference type="Gene3D" id="1.10.287.950">
    <property type="entry name" value="Methyl-accepting chemotaxis protein"/>
    <property type="match status" value="1"/>
</dbReference>
<evidence type="ECO:0000256" key="7">
    <source>
        <dbReference type="PROSITE-ProRule" id="PRU00284"/>
    </source>
</evidence>
<dbReference type="Pfam" id="PF00015">
    <property type="entry name" value="MCPsignal"/>
    <property type="match status" value="1"/>
</dbReference>
<evidence type="ECO:0000256" key="3">
    <source>
        <dbReference type="ARBA" id="ARBA00022989"/>
    </source>
</evidence>
<comment type="caution">
    <text evidence="12">The sequence shown here is derived from an EMBL/GenBank/DDBJ whole genome shotgun (WGS) entry which is preliminary data.</text>
</comment>
<keyword evidence="8" id="KW-0175">Coiled coil</keyword>
<keyword evidence="5 7" id="KW-0807">Transducer</keyword>
<evidence type="ECO:0000256" key="2">
    <source>
        <dbReference type="ARBA" id="ARBA00022692"/>
    </source>
</evidence>
<dbReference type="PANTHER" id="PTHR32089">
    <property type="entry name" value="METHYL-ACCEPTING CHEMOTAXIS PROTEIN MCPB"/>
    <property type="match status" value="1"/>
</dbReference>
<keyword evidence="3 9" id="KW-1133">Transmembrane helix</keyword>
<evidence type="ECO:0000256" key="1">
    <source>
        <dbReference type="ARBA" id="ARBA00004141"/>
    </source>
</evidence>
<feature type="domain" description="HAMP" evidence="11">
    <location>
        <begin position="370"/>
        <end position="421"/>
    </location>
</feature>
<evidence type="ECO:0000256" key="5">
    <source>
        <dbReference type="ARBA" id="ARBA00023224"/>
    </source>
</evidence>
<comment type="similarity">
    <text evidence="6">Belongs to the methyl-accepting chemotaxis (MCP) protein family.</text>
</comment>
<keyword evidence="2 9" id="KW-0812">Transmembrane</keyword>
<dbReference type="GO" id="GO:0007165">
    <property type="term" value="P:signal transduction"/>
    <property type="evidence" value="ECO:0007669"/>
    <property type="project" value="UniProtKB-KW"/>
</dbReference>
<feature type="transmembrane region" description="Helical" evidence="9">
    <location>
        <begin position="33"/>
        <end position="52"/>
    </location>
</feature>
<gene>
    <name evidence="12" type="ORF">GHK24_06965</name>
</gene>
<evidence type="ECO:0000256" key="6">
    <source>
        <dbReference type="ARBA" id="ARBA00029447"/>
    </source>
</evidence>
<dbReference type="PANTHER" id="PTHR32089:SF119">
    <property type="entry name" value="METHYL-ACCEPTING CHEMOTAXIS PROTEIN CTPL"/>
    <property type="match status" value="1"/>
</dbReference>
<dbReference type="PROSITE" id="PS50885">
    <property type="entry name" value="HAMP"/>
    <property type="match status" value="1"/>
</dbReference>
<protein>
    <submittedName>
        <fullName evidence="12">Methyl-accepting chemotaxis protein</fullName>
    </submittedName>
</protein>
<evidence type="ECO:0000259" key="11">
    <source>
        <dbReference type="PROSITE" id="PS50885"/>
    </source>
</evidence>
<dbReference type="SMART" id="SM00283">
    <property type="entry name" value="MA"/>
    <property type="match status" value="1"/>
</dbReference>